<proteinExistence type="predicted"/>
<evidence type="ECO:0000313" key="2">
    <source>
        <dbReference type="Proteomes" id="UP000265520"/>
    </source>
</evidence>
<dbReference type="GO" id="GO:0016787">
    <property type="term" value="F:hydrolase activity"/>
    <property type="evidence" value="ECO:0007669"/>
    <property type="project" value="UniProtKB-KW"/>
</dbReference>
<reference evidence="1 2" key="1">
    <citation type="journal article" date="2018" name="Front. Plant Sci.">
        <title>Red Clover (Trifolium pratense) and Zigzag Clover (T. medium) - A Picture of Genomic Similarities and Differences.</title>
        <authorList>
            <person name="Dluhosova J."/>
            <person name="Istvanek J."/>
            <person name="Nedelnik J."/>
            <person name="Repkova J."/>
        </authorList>
    </citation>
    <scope>NUCLEOTIDE SEQUENCE [LARGE SCALE GENOMIC DNA]</scope>
    <source>
        <strain evidence="2">cv. 10/8</strain>
        <tissue evidence="1">Leaf</tissue>
    </source>
</reference>
<dbReference type="AlphaFoldDB" id="A0A392T636"/>
<sequence>GGIGGKGIGIKILEGTTVLGLSRTHDAMELDNADFGHEEPLNDNTPSTLVYHKFDDSRVENNMSSVVVPGLWDDLTYEHVAVPFATWALANWAT</sequence>
<dbReference type="Proteomes" id="UP000265520">
    <property type="component" value="Unassembled WGS sequence"/>
</dbReference>
<organism evidence="1 2">
    <name type="scientific">Trifolium medium</name>
    <dbReference type="NCBI Taxonomy" id="97028"/>
    <lineage>
        <taxon>Eukaryota</taxon>
        <taxon>Viridiplantae</taxon>
        <taxon>Streptophyta</taxon>
        <taxon>Embryophyta</taxon>
        <taxon>Tracheophyta</taxon>
        <taxon>Spermatophyta</taxon>
        <taxon>Magnoliopsida</taxon>
        <taxon>eudicotyledons</taxon>
        <taxon>Gunneridae</taxon>
        <taxon>Pentapetalae</taxon>
        <taxon>rosids</taxon>
        <taxon>fabids</taxon>
        <taxon>Fabales</taxon>
        <taxon>Fabaceae</taxon>
        <taxon>Papilionoideae</taxon>
        <taxon>50 kb inversion clade</taxon>
        <taxon>NPAAA clade</taxon>
        <taxon>Hologalegina</taxon>
        <taxon>IRL clade</taxon>
        <taxon>Trifolieae</taxon>
        <taxon>Trifolium</taxon>
    </lineage>
</organism>
<keyword evidence="2" id="KW-1185">Reference proteome</keyword>
<dbReference type="PANTHER" id="PTHR48202:SF1">
    <property type="entry name" value="ALPHA_BETA-HYDROLASES SUPERFAMILY PROTEIN"/>
    <property type="match status" value="1"/>
</dbReference>
<dbReference type="EMBL" id="LXQA010500912">
    <property type="protein sequence ID" value="MCI55745.1"/>
    <property type="molecule type" value="Genomic_DNA"/>
</dbReference>
<keyword evidence="1" id="KW-0378">Hydrolase</keyword>
<protein>
    <submittedName>
        <fullName evidence="1">Alpha/beta-hydrolase family-like protein</fullName>
    </submittedName>
</protein>
<feature type="non-terminal residue" evidence="1">
    <location>
        <position position="94"/>
    </location>
</feature>
<accession>A0A392T636</accession>
<comment type="caution">
    <text evidence="1">The sequence shown here is derived from an EMBL/GenBank/DDBJ whole genome shotgun (WGS) entry which is preliminary data.</text>
</comment>
<evidence type="ECO:0000313" key="1">
    <source>
        <dbReference type="EMBL" id="MCI55745.1"/>
    </source>
</evidence>
<name>A0A392T636_9FABA</name>
<dbReference type="PANTHER" id="PTHR48202">
    <property type="entry name" value="ALPHA/BETA-HYDROLASES SUPERFAMILY PROTEIN"/>
    <property type="match status" value="1"/>
</dbReference>
<feature type="non-terminal residue" evidence="1">
    <location>
        <position position="1"/>
    </location>
</feature>